<dbReference type="RefSeq" id="WP_104421761.1">
    <property type="nucleotide sequence ID" value="NZ_PTJC01000009.1"/>
</dbReference>
<comment type="similarity">
    <text evidence="1">Belongs to the glycosyl hydrolase 3 family.</text>
</comment>
<dbReference type="FunFam" id="2.60.40.10:FF:000495">
    <property type="entry name" value="Periplasmic beta-glucosidase"/>
    <property type="match status" value="1"/>
</dbReference>
<dbReference type="InterPro" id="IPR026891">
    <property type="entry name" value="Fn3-like"/>
</dbReference>
<dbReference type="SUPFAM" id="SSF51445">
    <property type="entry name" value="(Trans)glycosidases"/>
    <property type="match status" value="1"/>
</dbReference>
<dbReference type="SMART" id="SM01217">
    <property type="entry name" value="Fn3_like"/>
    <property type="match status" value="1"/>
</dbReference>
<evidence type="ECO:0000256" key="2">
    <source>
        <dbReference type="ARBA" id="ARBA00022801"/>
    </source>
</evidence>
<dbReference type="Gene3D" id="2.60.40.10">
    <property type="entry name" value="Immunoglobulins"/>
    <property type="match status" value="1"/>
</dbReference>
<feature type="chain" id="PRO_5015418611" evidence="3">
    <location>
        <begin position="18"/>
        <end position="798"/>
    </location>
</feature>
<dbReference type="GO" id="GO:0008422">
    <property type="term" value="F:beta-glucosidase activity"/>
    <property type="evidence" value="ECO:0007669"/>
    <property type="project" value="UniProtKB-ARBA"/>
</dbReference>
<comment type="caution">
    <text evidence="5">The sequence shown here is derived from an EMBL/GenBank/DDBJ whole genome shotgun (WGS) entry which is preliminary data.</text>
</comment>
<dbReference type="Pfam" id="PF01915">
    <property type="entry name" value="Glyco_hydro_3_C"/>
    <property type="match status" value="1"/>
</dbReference>
<organism evidence="5 6">
    <name type="scientific">Neolewinella xylanilytica</name>
    <dbReference type="NCBI Taxonomy" id="1514080"/>
    <lineage>
        <taxon>Bacteria</taxon>
        <taxon>Pseudomonadati</taxon>
        <taxon>Bacteroidota</taxon>
        <taxon>Saprospiria</taxon>
        <taxon>Saprospirales</taxon>
        <taxon>Lewinellaceae</taxon>
        <taxon>Neolewinella</taxon>
    </lineage>
</organism>
<dbReference type="InterPro" id="IPR001764">
    <property type="entry name" value="Glyco_hydro_3_N"/>
</dbReference>
<proteinExistence type="inferred from homology"/>
<dbReference type="Gene3D" id="3.20.20.300">
    <property type="entry name" value="Glycoside hydrolase, family 3, N-terminal domain"/>
    <property type="match status" value="1"/>
</dbReference>
<reference evidence="5 6" key="1">
    <citation type="submission" date="2018-02" db="EMBL/GenBank/DDBJ databases">
        <title>Genomic Encyclopedia of Archaeal and Bacterial Type Strains, Phase II (KMG-II): from individual species to whole genera.</title>
        <authorList>
            <person name="Goeker M."/>
        </authorList>
    </citation>
    <scope>NUCLEOTIDE SEQUENCE [LARGE SCALE GENOMIC DNA]</scope>
    <source>
        <strain evidence="5 6">DSM 29526</strain>
    </source>
</reference>
<gene>
    <name evidence="5" type="ORF">CLV84_4200</name>
</gene>
<dbReference type="InterPro" id="IPR002772">
    <property type="entry name" value="Glyco_hydro_3_C"/>
</dbReference>
<evidence type="ECO:0000313" key="5">
    <source>
        <dbReference type="EMBL" id="PPK84050.1"/>
    </source>
</evidence>
<feature type="signal peptide" evidence="3">
    <location>
        <begin position="1"/>
        <end position="17"/>
    </location>
</feature>
<accession>A0A2S6HZU5</accession>
<name>A0A2S6HZU5_9BACT</name>
<evidence type="ECO:0000256" key="1">
    <source>
        <dbReference type="ARBA" id="ARBA00005336"/>
    </source>
</evidence>
<dbReference type="AlphaFoldDB" id="A0A2S6HZU5"/>
<dbReference type="PANTHER" id="PTHR42715">
    <property type="entry name" value="BETA-GLUCOSIDASE"/>
    <property type="match status" value="1"/>
</dbReference>
<dbReference type="GO" id="GO:0005975">
    <property type="term" value="P:carbohydrate metabolic process"/>
    <property type="evidence" value="ECO:0007669"/>
    <property type="project" value="InterPro"/>
</dbReference>
<keyword evidence="3" id="KW-0732">Signal</keyword>
<evidence type="ECO:0000313" key="6">
    <source>
        <dbReference type="Proteomes" id="UP000237662"/>
    </source>
</evidence>
<dbReference type="PANTHER" id="PTHR42715:SF10">
    <property type="entry name" value="BETA-GLUCOSIDASE"/>
    <property type="match status" value="1"/>
</dbReference>
<feature type="domain" description="Fibronectin type III-like" evidence="4">
    <location>
        <begin position="711"/>
        <end position="780"/>
    </location>
</feature>
<dbReference type="InterPro" id="IPR050288">
    <property type="entry name" value="Cellulose_deg_GH3"/>
</dbReference>
<evidence type="ECO:0000256" key="3">
    <source>
        <dbReference type="SAM" id="SignalP"/>
    </source>
</evidence>
<dbReference type="Pfam" id="PF00933">
    <property type="entry name" value="Glyco_hydro_3"/>
    <property type="match status" value="1"/>
</dbReference>
<dbReference type="OrthoDB" id="1006940at2"/>
<dbReference type="Proteomes" id="UP000237662">
    <property type="component" value="Unassembled WGS sequence"/>
</dbReference>
<dbReference type="PRINTS" id="PR00133">
    <property type="entry name" value="GLHYDRLASE3"/>
</dbReference>
<dbReference type="Pfam" id="PF14310">
    <property type="entry name" value="Fn3-like"/>
    <property type="match status" value="1"/>
</dbReference>
<dbReference type="InterPro" id="IPR036962">
    <property type="entry name" value="Glyco_hydro_3_N_sf"/>
</dbReference>
<evidence type="ECO:0000259" key="4">
    <source>
        <dbReference type="SMART" id="SM01217"/>
    </source>
</evidence>
<dbReference type="InterPro" id="IPR036881">
    <property type="entry name" value="Glyco_hydro_3_C_sf"/>
</dbReference>
<sequence>MLAYRFAFLFLALQLLSCEQDTQSSTSAPTTAAENTPRTNTELAIYKDASQPVADRIADLIGRMTTEEKVAQLTAVWADKHKMETEDYAFDPTKAEQVIPHGIGHLTRPSERSGSGEPGRSGAETVTYVNAVQKWLVEKTRLGIPALVHEESLHGLTAKDATSWGQPISIAATFNRRLTRRLYEVAGRQAASRGTHVVLAPVVDVARDPRWGRVEETLGEDPYLAGEIGLQAVLGFQGDNDRWNEGEVFATLKHMAGHGEPEGGNNIGPAHISERTLREVFLYPFRYIVQNGNVRNIMASYNEVNGIPSHANGWMLNDVLRGEWGYEGAVLSDYFAVRELHDRHAVAENLKQAAIRAIRSGVDLELPDREAFPYLVEAVNSGQLDEAILDRAVGRILKQKFDRGLFENPYVDPDGALSNTEADDELVRRAGTESMILLKNEGVLPLAEGLTVAVVGPNADRVLLGGYSGEPAHFVTVREGMEAHAAATNGAVIYSEGTRLTEPGSWYKDPVVAVSEADDRKRIAKAVKDVASADVIVLALGGNELTSREAWAESHLGDRPSLEMVGTQNELIDALAELDIPIIGLVFGGRPLNISNLTDKADAVFQCFYLGQETGHSIADVVYGTVSPSGKLPISLPRSAGHLPAYYNYKPTARRGYLMDEVSALFPFGYGMSYTNFTFSEPRLGTEQIMTNGNTTVTVEVTNTGKVTGQEVVQLYIRDDYSTVTRPVKELRGFEKVTLAPGETRQVTFELGYDQLNYLNGNMEYLVEPGTFQIMVGNSSRDADLQRTVLTVIDQAAR</sequence>
<keyword evidence="2" id="KW-0378">Hydrolase</keyword>
<dbReference type="InterPro" id="IPR013783">
    <property type="entry name" value="Ig-like_fold"/>
</dbReference>
<dbReference type="SUPFAM" id="SSF52279">
    <property type="entry name" value="Beta-D-glucan exohydrolase, C-terminal domain"/>
    <property type="match status" value="1"/>
</dbReference>
<dbReference type="Gene3D" id="3.40.50.1700">
    <property type="entry name" value="Glycoside hydrolase family 3 C-terminal domain"/>
    <property type="match status" value="1"/>
</dbReference>
<dbReference type="EMBL" id="PTJC01000009">
    <property type="protein sequence ID" value="PPK84050.1"/>
    <property type="molecule type" value="Genomic_DNA"/>
</dbReference>
<dbReference type="InterPro" id="IPR017853">
    <property type="entry name" value="GH"/>
</dbReference>
<keyword evidence="6" id="KW-1185">Reference proteome</keyword>
<protein>
    <submittedName>
        <fullName evidence="5">Beta-glucosidase</fullName>
    </submittedName>
</protein>